<dbReference type="Proteomes" id="UP000663828">
    <property type="component" value="Unassembled WGS sequence"/>
</dbReference>
<organism evidence="1 2">
    <name type="scientific">Adineta ricciae</name>
    <name type="common">Rotifer</name>
    <dbReference type="NCBI Taxonomy" id="249248"/>
    <lineage>
        <taxon>Eukaryota</taxon>
        <taxon>Metazoa</taxon>
        <taxon>Spiralia</taxon>
        <taxon>Gnathifera</taxon>
        <taxon>Rotifera</taxon>
        <taxon>Eurotatoria</taxon>
        <taxon>Bdelloidea</taxon>
        <taxon>Adinetida</taxon>
        <taxon>Adinetidae</taxon>
        <taxon>Adineta</taxon>
    </lineage>
</organism>
<accession>A0A814CWG3</accession>
<dbReference type="EMBL" id="CAJNOR010000553">
    <property type="protein sequence ID" value="CAF0946275.1"/>
    <property type="molecule type" value="Genomic_DNA"/>
</dbReference>
<protein>
    <submittedName>
        <fullName evidence="1">Uncharacterized protein</fullName>
    </submittedName>
</protein>
<evidence type="ECO:0000313" key="1">
    <source>
        <dbReference type="EMBL" id="CAF0946275.1"/>
    </source>
</evidence>
<proteinExistence type="predicted"/>
<sequence length="135" mass="15581">MFVFLSSSSQWITKMFSRSYSSKHRISPQFRFYMDTYAVYGTQHNVPKAKASKPSELNLFQGSTPKNIFDSDTEALYGGPSGFYRARSVPKGVSISERKKHLRELFRIPRGHRISSYSQAYIPNIYLGLRKKNVK</sequence>
<reference evidence="1" key="1">
    <citation type="submission" date="2021-02" db="EMBL/GenBank/DDBJ databases">
        <authorList>
            <person name="Nowell W R."/>
        </authorList>
    </citation>
    <scope>NUCLEOTIDE SEQUENCE</scope>
</reference>
<gene>
    <name evidence="1" type="ORF">XAT740_LOCUS10406</name>
</gene>
<name>A0A814CWG3_ADIRI</name>
<keyword evidence="2" id="KW-1185">Reference proteome</keyword>
<evidence type="ECO:0000313" key="2">
    <source>
        <dbReference type="Proteomes" id="UP000663828"/>
    </source>
</evidence>
<comment type="caution">
    <text evidence="1">The sequence shown here is derived from an EMBL/GenBank/DDBJ whole genome shotgun (WGS) entry which is preliminary data.</text>
</comment>
<dbReference type="AlphaFoldDB" id="A0A814CWG3"/>